<keyword evidence="3 5" id="KW-1133">Transmembrane helix</keyword>
<sequence length="486" mass="55379">MKRIITFAARLIPYAFVLLFIYAAVSKLMDFENFRVQLAQSPMLSAYAGVVSYGVIALELLISLLLLVPKTRKAALYASFGLMAAFTVYIYLILNYSDFVPCSCGGILEKLGWKEHLFFNIIMVGLACTALFYAETKRPALKTTAYLLTGAAISSAVMVALFLSSEYIIKKENNFTRRFLPNFIIKSEIIPLSDSDFYFAGVNNKIIYFGSRRTPLIFLSLNLENNSWYKYRIYPDLGSYNFKNLRIAVKDSYYYLYDGTVPIIYRGKIGSKTSQIISYQKAYFSQLAVLDSAHFAIRTQSSKTHVLTLAKLDLRSSQKIKLYPKILKQQQDGIFDLDGQIIPNLSLSNSVIYAYLYRNQFVIIDSSFKRIRYQKTIDQQSKADIQIVKLSNGDHKMKAPPTKVNAAVAAFNNYVFILSERRGRHEPATIHRNRKTIDIYSTESNQYVGSFYIPEQQITGIIAINDGILTLSGKNIYMHKFRKTLN</sequence>
<evidence type="ECO:0000256" key="3">
    <source>
        <dbReference type="ARBA" id="ARBA00022989"/>
    </source>
</evidence>
<accession>A0A1U7PTP3</accession>
<evidence type="ECO:0000313" key="7">
    <source>
        <dbReference type="EMBL" id="SIT96077.1"/>
    </source>
</evidence>
<evidence type="ECO:0000256" key="4">
    <source>
        <dbReference type="ARBA" id="ARBA00023136"/>
    </source>
</evidence>
<feature type="transmembrane region" description="Helical" evidence="5">
    <location>
        <begin position="146"/>
        <end position="169"/>
    </location>
</feature>
<evidence type="ECO:0000313" key="8">
    <source>
        <dbReference type="Proteomes" id="UP000187261"/>
    </source>
</evidence>
<keyword evidence="8" id="KW-1185">Reference proteome</keyword>
<evidence type="ECO:0000259" key="6">
    <source>
        <dbReference type="Pfam" id="PF07291"/>
    </source>
</evidence>
<dbReference type="STRING" id="1121284.SAMN05660493_00749"/>
<protein>
    <recommendedName>
        <fullName evidence="6">Methylamine utilisation protein MauE domain-containing protein</fullName>
    </recommendedName>
</protein>
<feature type="transmembrane region" description="Helical" evidence="5">
    <location>
        <begin position="117"/>
        <end position="134"/>
    </location>
</feature>
<dbReference type="InterPro" id="IPR009908">
    <property type="entry name" value="Methylamine_util_MauE"/>
</dbReference>
<feature type="domain" description="Methylamine utilisation protein MauE" evidence="6">
    <location>
        <begin position="8"/>
        <end position="132"/>
    </location>
</feature>
<keyword evidence="2 5" id="KW-0812">Transmembrane</keyword>
<comment type="subcellular location">
    <subcellularLocation>
        <location evidence="1">Membrane</location>
        <topology evidence="1">Multi-pass membrane protein</topology>
    </subcellularLocation>
</comment>
<evidence type="ECO:0000256" key="2">
    <source>
        <dbReference type="ARBA" id="ARBA00022692"/>
    </source>
</evidence>
<proteinExistence type="predicted"/>
<feature type="transmembrane region" description="Helical" evidence="5">
    <location>
        <begin position="75"/>
        <end position="97"/>
    </location>
</feature>
<evidence type="ECO:0000256" key="1">
    <source>
        <dbReference type="ARBA" id="ARBA00004141"/>
    </source>
</evidence>
<dbReference type="GO" id="GO:0030416">
    <property type="term" value="P:methylamine metabolic process"/>
    <property type="evidence" value="ECO:0007669"/>
    <property type="project" value="InterPro"/>
</dbReference>
<feature type="transmembrane region" description="Helical" evidence="5">
    <location>
        <begin position="45"/>
        <end position="68"/>
    </location>
</feature>
<evidence type="ECO:0000256" key="5">
    <source>
        <dbReference type="SAM" id="Phobius"/>
    </source>
</evidence>
<dbReference type="AlphaFoldDB" id="A0A1U7PTP3"/>
<dbReference type="Pfam" id="PF07291">
    <property type="entry name" value="MauE"/>
    <property type="match status" value="1"/>
</dbReference>
<dbReference type="GO" id="GO:0016020">
    <property type="term" value="C:membrane"/>
    <property type="evidence" value="ECO:0007669"/>
    <property type="project" value="UniProtKB-SubCell"/>
</dbReference>
<feature type="transmembrane region" description="Helical" evidence="5">
    <location>
        <begin position="7"/>
        <end position="25"/>
    </location>
</feature>
<reference evidence="8" key="1">
    <citation type="submission" date="2016-10" db="EMBL/GenBank/DDBJ databases">
        <authorList>
            <person name="Varghese N."/>
            <person name="Submissions S."/>
        </authorList>
    </citation>
    <scope>NUCLEOTIDE SEQUENCE [LARGE SCALE GENOMIC DNA]</scope>
    <source>
        <strain evidence="8">DSM 19482</strain>
    </source>
</reference>
<dbReference type="Proteomes" id="UP000187261">
    <property type="component" value="Unassembled WGS sequence"/>
</dbReference>
<organism evidence="7 8">
    <name type="scientific">Epilithonimonas bovis DSM 19482</name>
    <dbReference type="NCBI Taxonomy" id="1121284"/>
    <lineage>
        <taxon>Bacteria</taxon>
        <taxon>Pseudomonadati</taxon>
        <taxon>Bacteroidota</taxon>
        <taxon>Flavobacteriia</taxon>
        <taxon>Flavobacteriales</taxon>
        <taxon>Weeksellaceae</taxon>
        <taxon>Chryseobacterium group</taxon>
        <taxon>Epilithonimonas</taxon>
    </lineage>
</organism>
<keyword evidence="4 5" id="KW-0472">Membrane</keyword>
<dbReference type="RefSeq" id="WP_143745933.1">
    <property type="nucleotide sequence ID" value="NZ_FTPU01000005.1"/>
</dbReference>
<dbReference type="EMBL" id="FTPU01000005">
    <property type="protein sequence ID" value="SIT96077.1"/>
    <property type="molecule type" value="Genomic_DNA"/>
</dbReference>
<gene>
    <name evidence="7" type="ORF">SAMN05660493_00749</name>
</gene>
<dbReference type="OrthoDB" id="673785at2"/>
<name>A0A1U7PTP3_9FLAO</name>